<feature type="non-terminal residue" evidence="2">
    <location>
        <position position="439"/>
    </location>
</feature>
<dbReference type="InterPro" id="IPR032466">
    <property type="entry name" value="Metal_Hydrolase"/>
</dbReference>
<dbReference type="Gene3D" id="2.30.40.10">
    <property type="entry name" value="Urease, subunit C, domain 1"/>
    <property type="match status" value="1"/>
</dbReference>
<sequence>VTEKLGSSLNDKMTASVITADLLIPGRGQPLNNGAIVYENRRITWVGAKSDIPEAYKSLNATHVPILMPGLWDCHVHFLGSRSYITEVLYRESKVLAGARAARDVAEVLNAGFTSVREVGGYGIYLTKAIEEGYLVGPTIYGAGSVLSQTGGHGDGHAVPLAEYQDACANGLFFELCDGVDGCIKAVRMQLRQGAKVIKICASGGVSSEIDHPKHQQFTDAELKAMVEEAHRSERIVAAHCHGKAGIMAALRAGCSTIEHGTYLDAEAIEVMIKQNAILVPTRTIQQSGLKMKDSWTESGYKKLQAVAKEHKEAYKLAVKSGVKIALGTDIGFSVSGTPLSHGSNGSELVYAVEAGLSPLQAIEAATANAPETLGLQAPLSGQLKERYDADFIALSENPLEDIQIMADAKNVTHVWKGGKLFKAPTRDIFLPSHLALKY</sequence>
<dbReference type="SUPFAM" id="SSF51338">
    <property type="entry name" value="Composite domain of metallo-dependent hydrolases"/>
    <property type="match status" value="2"/>
</dbReference>
<accession>A0A8H8R6H7</accession>
<evidence type="ECO:0000313" key="3">
    <source>
        <dbReference type="Proteomes" id="UP000431533"/>
    </source>
</evidence>
<protein>
    <recommendedName>
        <fullName evidence="1">Amidohydrolase-related domain-containing protein</fullName>
    </recommendedName>
</protein>
<dbReference type="Gene3D" id="3.20.20.140">
    <property type="entry name" value="Metal-dependent hydrolases"/>
    <property type="match status" value="1"/>
</dbReference>
<dbReference type="InterPro" id="IPR051781">
    <property type="entry name" value="Metallo-dep_Hydrolase"/>
</dbReference>
<dbReference type="AlphaFoldDB" id="A0A8H8R6H7"/>
<comment type="caution">
    <text evidence="2">The sequence shown here is derived from an EMBL/GenBank/DDBJ whole genome shotgun (WGS) entry which is preliminary data.</text>
</comment>
<feature type="domain" description="Amidohydrolase-related" evidence="1">
    <location>
        <begin position="66"/>
        <end position="421"/>
    </location>
</feature>
<dbReference type="EMBL" id="QGMH01000043">
    <property type="protein sequence ID" value="TVY27739.1"/>
    <property type="molecule type" value="Genomic_DNA"/>
</dbReference>
<evidence type="ECO:0000313" key="2">
    <source>
        <dbReference type="EMBL" id="TVY27739.1"/>
    </source>
</evidence>
<dbReference type="PANTHER" id="PTHR43135:SF3">
    <property type="entry name" value="ALPHA-D-RIBOSE 1-METHYLPHOSPHONATE 5-TRIPHOSPHATE DIPHOSPHATASE"/>
    <property type="match status" value="1"/>
</dbReference>
<dbReference type="CDD" id="cd01299">
    <property type="entry name" value="Met_dep_hydrolase_A"/>
    <property type="match status" value="1"/>
</dbReference>
<dbReference type="InterPro" id="IPR006680">
    <property type="entry name" value="Amidohydro-rel"/>
</dbReference>
<dbReference type="Pfam" id="PF01979">
    <property type="entry name" value="Amidohydro_1"/>
    <property type="match status" value="1"/>
</dbReference>
<dbReference type="InterPro" id="IPR011059">
    <property type="entry name" value="Metal-dep_hydrolase_composite"/>
</dbReference>
<dbReference type="GeneID" id="41984512"/>
<dbReference type="InterPro" id="IPR057744">
    <property type="entry name" value="OTAase-like"/>
</dbReference>
<dbReference type="Proteomes" id="UP000431533">
    <property type="component" value="Unassembled WGS sequence"/>
</dbReference>
<name>A0A8H8R6H7_9HELO</name>
<proteinExistence type="predicted"/>
<dbReference type="SUPFAM" id="SSF51556">
    <property type="entry name" value="Metallo-dependent hydrolases"/>
    <property type="match status" value="1"/>
</dbReference>
<reference evidence="2 3" key="1">
    <citation type="submission" date="2018-05" db="EMBL/GenBank/DDBJ databases">
        <title>Genome sequencing and assembly of the regulated plant pathogen Lachnellula willkommii and related sister species for the development of diagnostic species identification markers.</title>
        <authorList>
            <person name="Giroux E."/>
            <person name="Bilodeau G."/>
        </authorList>
    </citation>
    <scope>NUCLEOTIDE SEQUENCE [LARGE SCALE GENOMIC DNA]</scope>
    <source>
        <strain evidence="2 3">CBS 185.66</strain>
    </source>
</reference>
<gene>
    <name evidence="2" type="primary">YJL213W_2</name>
    <name evidence="2" type="ORF">LHYA1_G004314</name>
</gene>
<organism evidence="2 3">
    <name type="scientific">Lachnellula hyalina</name>
    <dbReference type="NCBI Taxonomy" id="1316788"/>
    <lineage>
        <taxon>Eukaryota</taxon>
        <taxon>Fungi</taxon>
        <taxon>Dikarya</taxon>
        <taxon>Ascomycota</taxon>
        <taxon>Pezizomycotina</taxon>
        <taxon>Leotiomycetes</taxon>
        <taxon>Helotiales</taxon>
        <taxon>Lachnaceae</taxon>
        <taxon>Lachnellula</taxon>
    </lineage>
</organism>
<dbReference type="PANTHER" id="PTHR43135">
    <property type="entry name" value="ALPHA-D-RIBOSE 1-METHYLPHOSPHONATE 5-TRIPHOSPHATE DIPHOSPHATASE"/>
    <property type="match status" value="1"/>
</dbReference>
<evidence type="ECO:0000259" key="1">
    <source>
        <dbReference type="Pfam" id="PF01979"/>
    </source>
</evidence>
<keyword evidence="3" id="KW-1185">Reference proteome</keyword>
<dbReference type="OrthoDB" id="194468at2759"/>
<dbReference type="RefSeq" id="XP_031006527.1">
    <property type="nucleotide sequence ID" value="XM_031149276.1"/>
</dbReference>
<dbReference type="GO" id="GO:0016810">
    <property type="term" value="F:hydrolase activity, acting on carbon-nitrogen (but not peptide) bonds"/>
    <property type="evidence" value="ECO:0007669"/>
    <property type="project" value="InterPro"/>
</dbReference>